<keyword evidence="2" id="KW-0472">Membrane</keyword>
<keyword evidence="2" id="KW-0812">Transmembrane</keyword>
<dbReference type="EMBL" id="JXXN02000496">
    <property type="protein sequence ID" value="THD27203.1"/>
    <property type="molecule type" value="Genomic_DNA"/>
</dbReference>
<evidence type="ECO:0000313" key="4">
    <source>
        <dbReference type="Proteomes" id="UP000230066"/>
    </source>
</evidence>
<proteinExistence type="predicted"/>
<feature type="transmembrane region" description="Helical" evidence="2">
    <location>
        <begin position="382"/>
        <end position="400"/>
    </location>
</feature>
<feature type="transmembrane region" description="Helical" evidence="2">
    <location>
        <begin position="173"/>
        <end position="195"/>
    </location>
</feature>
<evidence type="ECO:0000256" key="1">
    <source>
        <dbReference type="SAM" id="MobiDB-lite"/>
    </source>
</evidence>
<dbReference type="InterPro" id="IPR026505">
    <property type="entry name" value="Solute_c_fam_35_mem_F3/F4"/>
</dbReference>
<accession>A0A4E0RI40</accession>
<feature type="transmembrane region" description="Helical" evidence="2">
    <location>
        <begin position="225"/>
        <end position="245"/>
    </location>
</feature>
<keyword evidence="4" id="KW-1185">Reference proteome</keyword>
<protein>
    <submittedName>
        <fullName evidence="3">Solute carrier family 35 member F4</fullName>
    </submittedName>
</protein>
<gene>
    <name evidence="3" type="ORF">D915_001987</name>
</gene>
<feature type="transmembrane region" description="Helical" evidence="2">
    <location>
        <begin position="480"/>
        <end position="499"/>
    </location>
</feature>
<organism evidence="3 4">
    <name type="scientific">Fasciola hepatica</name>
    <name type="common">Liver fluke</name>
    <dbReference type="NCBI Taxonomy" id="6192"/>
    <lineage>
        <taxon>Eukaryota</taxon>
        <taxon>Metazoa</taxon>
        <taxon>Spiralia</taxon>
        <taxon>Lophotrochozoa</taxon>
        <taxon>Platyhelminthes</taxon>
        <taxon>Trematoda</taxon>
        <taxon>Digenea</taxon>
        <taxon>Plagiorchiida</taxon>
        <taxon>Echinostomata</taxon>
        <taxon>Echinostomatoidea</taxon>
        <taxon>Fasciolidae</taxon>
        <taxon>Fasciola</taxon>
    </lineage>
</organism>
<dbReference type="Proteomes" id="UP000230066">
    <property type="component" value="Unassembled WGS sequence"/>
</dbReference>
<feature type="transmembrane region" description="Helical" evidence="2">
    <location>
        <begin position="420"/>
        <end position="439"/>
    </location>
</feature>
<feature type="transmembrane region" description="Helical" evidence="2">
    <location>
        <begin position="327"/>
        <end position="344"/>
    </location>
</feature>
<feature type="transmembrane region" description="Helical" evidence="2">
    <location>
        <begin position="302"/>
        <end position="320"/>
    </location>
</feature>
<evidence type="ECO:0000256" key="2">
    <source>
        <dbReference type="SAM" id="Phobius"/>
    </source>
</evidence>
<feature type="region of interest" description="Disordered" evidence="1">
    <location>
        <begin position="124"/>
        <end position="143"/>
    </location>
</feature>
<evidence type="ECO:0000313" key="3">
    <source>
        <dbReference type="EMBL" id="THD27203.1"/>
    </source>
</evidence>
<feature type="transmembrane region" description="Helical" evidence="2">
    <location>
        <begin position="350"/>
        <end position="370"/>
    </location>
</feature>
<feature type="transmembrane region" description="Helical" evidence="2">
    <location>
        <begin position="451"/>
        <end position="468"/>
    </location>
</feature>
<dbReference type="AlphaFoldDB" id="A0A4E0RI40"/>
<feature type="transmembrane region" description="Helical" evidence="2">
    <location>
        <begin position="271"/>
        <end position="290"/>
    </location>
</feature>
<comment type="caution">
    <text evidence="3">The sequence shown here is derived from an EMBL/GenBank/DDBJ whole genome shotgun (WGS) entry which is preliminary data.</text>
</comment>
<feature type="compositionally biased region" description="Basic and acidic residues" evidence="1">
    <location>
        <begin position="96"/>
        <end position="106"/>
    </location>
</feature>
<sequence>MGWRNGKISFDHSTLSLDLEDELFNTSQTMHESNSDTIRLSDLTAPSHGCPRFHLPHWHFPKLRLKHHRKRPSTGECESNHVPQRDHIENSVTSAHDTEKGSDEVWRTSNTTKNRPTVKIAVPLSDVQPRSDDERQSLDGRKNKHRLRIDLPDTCPSMRKLSRAQTEKRLRRFCELCVWSALTWVAVSISMSGLVEFGSRIYLSRPGPNATQPLVKPPSFVTQFATAWLLLIYPTYLILNLFAHFEPIRSQDAMFTHVAILASDQPTIMKVLTRCSLFSALWQIFLHCLLRSLEVMSSIDCAAILAVLPCINYLLCWIIVHRRFCALRVIAFIMGSSGVILNIYSDLDLMWHKCLASIAVVALSLFIVIIKKIISRPTFGQFAAFYFGFSLFNLAIYWPIFLFTSIVTSAEPITWDLVPWKYFTGVGVSLLVLIVSMDMSSRKVSRAIRTVEPLFSPALCIMFQMVWLQRDLYFTNVRMASLIMITVACLLNAIPNRWLKITAKAFRRNRSPKAQLSTTSKRGLSSKVNIGLKQGSCSGAAQRVSVVSNHGSLVTGSLGLGQTALNQPQPSTGMITSPTTSLSNASISMPVNVVPTGPTGISKTRSRLSSVLLRAAAAQQSAIERDS</sequence>
<keyword evidence="2" id="KW-1133">Transmembrane helix</keyword>
<reference evidence="3" key="1">
    <citation type="submission" date="2019-03" db="EMBL/GenBank/DDBJ databases">
        <title>Improved annotation for the trematode Fasciola hepatica.</title>
        <authorList>
            <person name="Choi Y.-J."/>
            <person name="Martin J."/>
            <person name="Mitreva M."/>
        </authorList>
    </citation>
    <scope>NUCLEOTIDE SEQUENCE [LARGE SCALE GENOMIC DNA]</scope>
</reference>
<dbReference type="PANTHER" id="PTHR19346:SF4">
    <property type="entry name" value="SUGAR PHOSPHATE TRANSPORTER DOMAIN-CONTAINING PROTEIN"/>
    <property type="match status" value="1"/>
</dbReference>
<feature type="region of interest" description="Disordered" evidence="1">
    <location>
        <begin position="69"/>
        <end position="117"/>
    </location>
</feature>
<name>A0A4E0RI40_FASHE</name>
<dbReference type="PANTHER" id="PTHR19346">
    <property type="entry name" value="SUGAR PHOSPHATE TRANSPORTER DOMAIN-CONTAINING PROTEIN"/>
    <property type="match status" value="1"/>
</dbReference>
<feature type="compositionally biased region" description="Basic and acidic residues" evidence="1">
    <location>
        <begin position="129"/>
        <end position="141"/>
    </location>
</feature>